<evidence type="ECO:0000256" key="3">
    <source>
        <dbReference type="ARBA" id="ARBA00022475"/>
    </source>
</evidence>
<comment type="subcellular location">
    <subcellularLocation>
        <location evidence="1">Cell membrane</location>
        <topology evidence="1">Multi-pass membrane protein</topology>
    </subcellularLocation>
</comment>
<evidence type="ECO:0000256" key="12">
    <source>
        <dbReference type="SAM" id="Phobius"/>
    </source>
</evidence>
<dbReference type="Proteomes" id="UP000231179">
    <property type="component" value="Chromosome"/>
</dbReference>
<dbReference type="RefSeq" id="WP_100253976.1">
    <property type="nucleotide sequence ID" value="NZ_CP015819.1"/>
</dbReference>
<feature type="transmembrane region" description="Helical" evidence="12">
    <location>
        <begin position="398"/>
        <end position="419"/>
    </location>
</feature>
<name>A0A1Y0KZK6_9MOLU</name>
<dbReference type="InterPro" id="IPR003352">
    <property type="entry name" value="PTS_EIIC"/>
</dbReference>
<evidence type="ECO:0000256" key="2">
    <source>
        <dbReference type="ARBA" id="ARBA00022448"/>
    </source>
</evidence>
<evidence type="ECO:0000259" key="13">
    <source>
        <dbReference type="PROSITE" id="PS51098"/>
    </source>
</evidence>
<keyword evidence="2" id="KW-0813">Transport</keyword>
<dbReference type="GO" id="GO:0009401">
    <property type="term" value="P:phosphoenolpyruvate-dependent sugar phosphotransferase system"/>
    <property type="evidence" value="ECO:0007669"/>
    <property type="project" value="UniProtKB-KW"/>
</dbReference>
<keyword evidence="16" id="KW-1185">Reference proteome</keyword>
<feature type="transmembrane region" description="Helical" evidence="12">
    <location>
        <begin position="198"/>
        <end position="221"/>
    </location>
</feature>
<evidence type="ECO:0000256" key="9">
    <source>
        <dbReference type="ARBA" id="ARBA00022989"/>
    </source>
</evidence>
<feature type="transmembrane region" description="Helical" evidence="12">
    <location>
        <begin position="317"/>
        <end position="334"/>
    </location>
</feature>
<evidence type="ECO:0000313" key="16">
    <source>
        <dbReference type="Proteomes" id="UP000231179"/>
    </source>
</evidence>
<evidence type="ECO:0000256" key="8">
    <source>
        <dbReference type="ARBA" id="ARBA00022777"/>
    </source>
</evidence>
<accession>A0A1Y0KZK6</accession>
<feature type="transmembrane region" description="Helical" evidence="12">
    <location>
        <begin position="116"/>
        <end position="137"/>
    </location>
</feature>
<dbReference type="InterPro" id="IPR001996">
    <property type="entry name" value="PTS_IIB_1"/>
</dbReference>
<feature type="domain" description="PTS EIIC type-1" evidence="14">
    <location>
        <begin position="115"/>
        <end position="477"/>
    </location>
</feature>
<keyword evidence="5" id="KW-0808">Transferase</keyword>
<evidence type="ECO:0000256" key="11">
    <source>
        <dbReference type="PROSITE-ProRule" id="PRU00421"/>
    </source>
</evidence>
<dbReference type="InterPro" id="IPR018113">
    <property type="entry name" value="PTrfase_EIIB_Cys"/>
</dbReference>
<dbReference type="PROSITE" id="PS51103">
    <property type="entry name" value="PTS_EIIC_TYPE_1"/>
    <property type="match status" value="1"/>
</dbReference>
<keyword evidence="3" id="KW-1003">Cell membrane</keyword>
<dbReference type="AlphaFoldDB" id="A0A1Y0KZK6"/>
<evidence type="ECO:0000256" key="6">
    <source>
        <dbReference type="ARBA" id="ARBA00022683"/>
    </source>
</evidence>
<dbReference type="PANTHER" id="PTHR30175">
    <property type="entry name" value="PHOSPHOTRANSFERASE SYSTEM TRANSPORT PROTEIN"/>
    <property type="match status" value="1"/>
</dbReference>
<keyword evidence="10 12" id="KW-0472">Membrane</keyword>
<dbReference type="Pfam" id="PF00367">
    <property type="entry name" value="PTS_EIIB"/>
    <property type="match status" value="1"/>
</dbReference>
<dbReference type="Gene3D" id="3.30.1360.60">
    <property type="entry name" value="Glucose permease domain IIB"/>
    <property type="match status" value="1"/>
</dbReference>
<keyword evidence="8" id="KW-0418">Kinase</keyword>
<keyword evidence="7 12" id="KW-0812">Transmembrane</keyword>
<keyword evidence="4" id="KW-0762">Sugar transport</keyword>
<dbReference type="EMBL" id="CP024870">
    <property type="protein sequence ID" value="ATX70412.1"/>
    <property type="molecule type" value="Genomic_DNA"/>
</dbReference>
<feature type="transmembrane region" description="Helical" evidence="12">
    <location>
        <begin position="258"/>
        <end position="284"/>
    </location>
</feature>
<evidence type="ECO:0000313" key="15">
    <source>
        <dbReference type="EMBL" id="ATX70412.1"/>
    </source>
</evidence>
<dbReference type="PANTHER" id="PTHR30175:SF1">
    <property type="entry name" value="PTS SYSTEM ARBUTIN-, CELLOBIOSE-, AND SALICIN-SPECIFIC EIIBC COMPONENT-RELATED"/>
    <property type="match status" value="1"/>
</dbReference>
<dbReference type="GO" id="GO:0005886">
    <property type="term" value="C:plasma membrane"/>
    <property type="evidence" value="ECO:0007669"/>
    <property type="project" value="UniProtKB-SubCell"/>
</dbReference>
<evidence type="ECO:0000256" key="10">
    <source>
        <dbReference type="ARBA" id="ARBA00023136"/>
    </source>
</evidence>
<gene>
    <name evidence="15" type="primary">scrA</name>
    <name evidence="15" type="ORF">SCLAR_v1c00770</name>
</gene>
<dbReference type="KEGG" id="scla:SCLARK_00186"/>
<feature type="transmembrane region" description="Helical" evidence="12">
    <location>
        <begin position="290"/>
        <end position="310"/>
    </location>
</feature>
<dbReference type="GO" id="GO:0016301">
    <property type="term" value="F:kinase activity"/>
    <property type="evidence" value="ECO:0007669"/>
    <property type="project" value="UniProtKB-KW"/>
</dbReference>
<evidence type="ECO:0000256" key="4">
    <source>
        <dbReference type="ARBA" id="ARBA00022597"/>
    </source>
</evidence>
<reference evidence="15 16" key="1">
    <citation type="submission" date="2017-11" db="EMBL/GenBank/DDBJ databases">
        <title>Complete genome sequence of Spiroplasma clarkii CN-5 (DSM 19994).</title>
        <authorList>
            <person name="Tsai Y.-M."/>
            <person name="Chang A."/>
            <person name="Lo W.-S."/>
            <person name="Kuo C.-H."/>
        </authorList>
    </citation>
    <scope>NUCLEOTIDE SEQUENCE [LARGE SCALE GENOMIC DNA]</scope>
    <source>
        <strain evidence="15 16">CN-5</strain>
    </source>
</reference>
<dbReference type="GO" id="GO:0008982">
    <property type="term" value="F:protein-N(PI)-phosphohistidine-sugar phosphotransferase activity"/>
    <property type="evidence" value="ECO:0007669"/>
    <property type="project" value="InterPro"/>
</dbReference>
<evidence type="ECO:0000256" key="1">
    <source>
        <dbReference type="ARBA" id="ARBA00004651"/>
    </source>
</evidence>
<keyword evidence="9 12" id="KW-1133">Transmembrane helix</keyword>
<dbReference type="InterPro" id="IPR013013">
    <property type="entry name" value="PTS_EIIC_1"/>
</dbReference>
<dbReference type="Pfam" id="PF02378">
    <property type="entry name" value="PTS_EIIC"/>
    <property type="match status" value="1"/>
</dbReference>
<keyword evidence="6" id="KW-0598">Phosphotransferase system</keyword>
<feature type="transmembrane region" description="Helical" evidence="12">
    <location>
        <begin position="227"/>
        <end position="246"/>
    </location>
</feature>
<feature type="transmembrane region" description="Helical" evidence="12">
    <location>
        <begin position="440"/>
        <end position="462"/>
    </location>
</feature>
<protein>
    <submittedName>
        <fullName evidence="15">PTS system, sucrose-specific IIB component</fullName>
    </submittedName>
</protein>
<sequence>MSKDSKQIVTLVEISQQVGGENNVKDVYHCATRMRITLNDSTLANLENLKAIPIIKGALFANGELQLIIGAEVSRLTSDFKNYLNKTTTKPNNGGFVVNAQTDTSKFSIWKKLLKSVSAIFGPLIPFLIGVGLILALQQLLYRAGAVVIPDYGNMTLGVDYNLFDYILDVIAGTGFKMMGVIAMWSTVRYCGGKTPTALALGLIMISPVLIGGGVLMFSIGNWDIKVGPYYSTMLVFIVMGVLVAYGQKTLEKYLHPVANFILNPLATLLVGGLLAFFVMGPIMGIVENAMLVAFNWFMTLPIGIGTMIVGLTWQPLVVLGVHNILFFAAVTAMSSGPSLFLAAAFAAAWAQMGATIGVALKSQKNIDRSAAIAAAVPGIISGPTESCIYAVNLPKGLPFITGTIAGAIGGWLIGIFGVDLDNLAGLGGIVGFLAYTDDLVAAILIDLGSFALGIGLTYLLWVEHKSEKLLALKTLKYLNSVKYFASKNDFQAIAAKKSIKKILGNRKNLDLANELKTLQSLANGLQSVDSEACELIKNFTKNYDALKTDKDFRQKLNNKLVKIESPRQANVNNTYEAIKKDIVNLKQLAPAAKAYGKLTARNENLDFTLNRLLQIKATKQAKLDAKLQKQLASLGGVDEKTKMMMTNLESWKQTRINDLNQKILDTQKSMDEKEKLLQTEISNHYGILVKQLEEFEKITNENLTEFKNRFFNDLHDKEIKAERI</sequence>
<evidence type="ECO:0000256" key="5">
    <source>
        <dbReference type="ARBA" id="ARBA00022679"/>
    </source>
</evidence>
<dbReference type="SUPFAM" id="SSF55604">
    <property type="entry name" value="Glucose permease domain IIB"/>
    <property type="match status" value="1"/>
</dbReference>
<evidence type="ECO:0000259" key="14">
    <source>
        <dbReference type="PROSITE" id="PS51103"/>
    </source>
</evidence>
<feature type="active site" description="Phosphocysteine intermediate; for EIIB activity" evidence="11">
    <location>
        <position position="30"/>
    </location>
</feature>
<dbReference type="PROSITE" id="PS51098">
    <property type="entry name" value="PTS_EIIB_TYPE_1"/>
    <property type="match status" value="1"/>
</dbReference>
<dbReference type="OrthoDB" id="400707at2"/>
<dbReference type="InterPro" id="IPR050558">
    <property type="entry name" value="PTS_Sugar-Specific_Components"/>
</dbReference>
<feature type="transmembrane region" description="Helical" evidence="12">
    <location>
        <begin position="166"/>
        <end position="186"/>
    </location>
</feature>
<dbReference type="GO" id="GO:0090563">
    <property type="term" value="F:protein-phosphocysteine-sugar phosphotransferase activity"/>
    <property type="evidence" value="ECO:0007669"/>
    <property type="project" value="TreeGrafter"/>
</dbReference>
<dbReference type="PROSITE" id="PS01035">
    <property type="entry name" value="PTS_EIIB_TYPE_1_CYS"/>
    <property type="match status" value="1"/>
</dbReference>
<feature type="domain" description="PTS EIIB type-1" evidence="13">
    <location>
        <begin position="8"/>
        <end position="90"/>
    </location>
</feature>
<feature type="transmembrane region" description="Helical" evidence="12">
    <location>
        <begin position="340"/>
        <end position="361"/>
    </location>
</feature>
<proteinExistence type="predicted"/>
<evidence type="ECO:0000256" key="7">
    <source>
        <dbReference type="ARBA" id="ARBA00022692"/>
    </source>
</evidence>
<dbReference type="InterPro" id="IPR036878">
    <property type="entry name" value="Glu_permease_IIB"/>
</dbReference>
<organism evidence="15 16">
    <name type="scientific">Spiroplasma clarkii</name>
    <dbReference type="NCBI Taxonomy" id="2139"/>
    <lineage>
        <taxon>Bacteria</taxon>
        <taxon>Bacillati</taxon>
        <taxon>Mycoplasmatota</taxon>
        <taxon>Mollicutes</taxon>
        <taxon>Entomoplasmatales</taxon>
        <taxon>Spiroplasmataceae</taxon>
        <taxon>Spiroplasma</taxon>
    </lineage>
</organism>